<sequence>MFNLPKLYFQIFFIGKLALPGKDPQCIWAVGTCCSPSGGGCLPSEERQCILSSPRCCRTFIYFNRNTKKIKKS</sequence>
<organism evidence="3 4">
    <name type="scientific">Xiphophorus maculatus</name>
    <name type="common">Southern platyfish</name>
    <name type="synonym">Platypoecilus maculatus</name>
    <dbReference type="NCBI Taxonomy" id="8083"/>
    <lineage>
        <taxon>Eukaryota</taxon>
        <taxon>Metazoa</taxon>
        <taxon>Chordata</taxon>
        <taxon>Craniata</taxon>
        <taxon>Vertebrata</taxon>
        <taxon>Euteleostomi</taxon>
        <taxon>Actinopterygii</taxon>
        <taxon>Neopterygii</taxon>
        <taxon>Teleostei</taxon>
        <taxon>Neoteleostei</taxon>
        <taxon>Acanthomorphata</taxon>
        <taxon>Ovalentaria</taxon>
        <taxon>Atherinomorphae</taxon>
        <taxon>Cyprinodontiformes</taxon>
        <taxon>Poeciliidae</taxon>
        <taxon>Poeciliinae</taxon>
        <taxon>Xiphophorus</taxon>
    </lineage>
</organism>
<proteinExistence type="inferred from homology"/>
<evidence type="ECO:0000256" key="1">
    <source>
        <dbReference type="ARBA" id="ARBA00006189"/>
    </source>
</evidence>
<comment type="similarity">
    <text evidence="1">Belongs to the LCE family.</text>
</comment>
<keyword evidence="4" id="KW-1185">Reference proteome</keyword>
<name>A0A3B5QSK6_XIPMA</name>
<dbReference type="InParanoid" id="A0A3B5QSK6"/>
<evidence type="ECO:0000313" key="4">
    <source>
        <dbReference type="Proteomes" id="UP000002852"/>
    </source>
</evidence>
<dbReference type="Pfam" id="PF14672">
    <property type="entry name" value="LCE"/>
    <property type="match status" value="1"/>
</dbReference>
<dbReference type="AlphaFoldDB" id="A0A3B5QSK6"/>
<evidence type="ECO:0000256" key="2">
    <source>
        <dbReference type="ARBA" id="ARBA00023249"/>
    </source>
</evidence>
<evidence type="ECO:0000313" key="3">
    <source>
        <dbReference type="Ensembl" id="ENSXMAP00000034178.1"/>
    </source>
</evidence>
<reference evidence="4" key="2">
    <citation type="journal article" date="2013" name="Nat. Genet.">
        <title>The genome of the platyfish, Xiphophorus maculatus, provides insights into evolutionary adaptation and several complex traits.</title>
        <authorList>
            <person name="Schartl M."/>
            <person name="Walter R.B."/>
            <person name="Shen Y."/>
            <person name="Garcia T."/>
            <person name="Catchen J."/>
            <person name="Amores A."/>
            <person name="Braasch I."/>
            <person name="Chalopin D."/>
            <person name="Volff J.N."/>
            <person name="Lesch K.P."/>
            <person name="Bisazza A."/>
            <person name="Minx P."/>
            <person name="Hillier L."/>
            <person name="Wilson R.K."/>
            <person name="Fuerstenberg S."/>
            <person name="Boore J."/>
            <person name="Searle S."/>
            <person name="Postlethwait J.H."/>
            <person name="Warren W.C."/>
        </authorList>
    </citation>
    <scope>NUCLEOTIDE SEQUENCE [LARGE SCALE GENOMIC DNA]</scope>
    <source>
        <strain evidence="4">JP 163 A</strain>
    </source>
</reference>
<dbReference type="GO" id="GO:0031424">
    <property type="term" value="P:keratinization"/>
    <property type="evidence" value="ECO:0007669"/>
    <property type="project" value="UniProtKB-KW"/>
</dbReference>
<dbReference type="InterPro" id="IPR028205">
    <property type="entry name" value="LCE"/>
</dbReference>
<reference evidence="3" key="4">
    <citation type="submission" date="2025-09" db="UniProtKB">
        <authorList>
            <consortium name="Ensembl"/>
        </authorList>
    </citation>
    <scope>IDENTIFICATION</scope>
    <source>
        <strain evidence="3">JP 163 A</strain>
    </source>
</reference>
<reference evidence="3" key="3">
    <citation type="submission" date="2025-08" db="UniProtKB">
        <authorList>
            <consortium name="Ensembl"/>
        </authorList>
    </citation>
    <scope>IDENTIFICATION</scope>
    <source>
        <strain evidence="3">JP 163 A</strain>
    </source>
</reference>
<protein>
    <recommendedName>
        <fullName evidence="5">Beta-defensin</fullName>
    </recommendedName>
</protein>
<dbReference type="Ensembl" id="ENSXMAT00000031576.1">
    <property type="protein sequence ID" value="ENSXMAP00000034178.1"/>
    <property type="gene ID" value="ENSXMAG00000021178.1"/>
</dbReference>
<reference evidence="4" key="1">
    <citation type="submission" date="2012-01" db="EMBL/GenBank/DDBJ databases">
        <authorList>
            <person name="Walter R."/>
            <person name="Schartl M."/>
            <person name="Warren W."/>
        </authorList>
    </citation>
    <scope>NUCLEOTIDE SEQUENCE [LARGE SCALE GENOMIC DNA]</scope>
    <source>
        <strain evidence="4">JP 163 A</strain>
    </source>
</reference>
<evidence type="ECO:0008006" key="5">
    <source>
        <dbReference type="Google" id="ProtNLM"/>
    </source>
</evidence>
<accession>A0A3B5QSK6</accession>
<keyword evidence="2" id="KW-0417">Keratinization</keyword>
<dbReference type="Proteomes" id="UP000002852">
    <property type="component" value="Unassembled WGS sequence"/>
</dbReference>